<evidence type="ECO:0000259" key="1">
    <source>
        <dbReference type="PROSITE" id="PS50093"/>
    </source>
</evidence>
<name>A0A0E9N0W4_9BACT</name>
<dbReference type="Pfam" id="PF18911">
    <property type="entry name" value="PKD_4"/>
    <property type="match status" value="1"/>
</dbReference>
<dbReference type="PROSITE" id="PS50093">
    <property type="entry name" value="PKD"/>
    <property type="match status" value="1"/>
</dbReference>
<dbReference type="Proteomes" id="UP000033121">
    <property type="component" value="Unassembled WGS sequence"/>
</dbReference>
<gene>
    <name evidence="2" type="ORF">FPE01S_02_01100</name>
</gene>
<dbReference type="SUPFAM" id="SSF49299">
    <property type="entry name" value="PKD domain"/>
    <property type="match status" value="1"/>
</dbReference>
<dbReference type="STRING" id="1220578.FPE01S_02_01100"/>
<keyword evidence="3" id="KW-1185">Reference proteome</keyword>
<dbReference type="InterPro" id="IPR035986">
    <property type="entry name" value="PKD_dom_sf"/>
</dbReference>
<reference evidence="2 3" key="1">
    <citation type="submission" date="2015-04" db="EMBL/GenBank/DDBJ databases">
        <title>Whole genome shotgun sequence of Flavihumibacter petaseus NBRC 106054.</title>
        <authorList>
            <person name="Miyazawa S."/>
            <person name="Hosoyama A."/>
            <person name="Hashimoto M."/>
            <person name="Noguchi M."/>
            <person name="Tsuchikane K."/>
            <person name="Ohji S."/>
            <person name="Yamazoe A."/>
            <person name="Ichikawa N."/>
            <person name="Kimura A."/>
            <person name="Fujita N."/>
        </authorList>
    </citation>
    <scope>NUCLEOTIDE SEQUENCE [LARGE SCALE GENOMIC DNA]</scope>
    <source>
        <strain evidence="2 3">NBRC 106054</strain>
    </source>
</reference>
<dbReference type="CDD" id="cd00146">
    <property type="entry name" value="PKD"/>
    <property type="match status" value="1"/>
</dbReference>
<dbReference type="EMBL" id="BBWV01000002">
    <property type="protein sequence ID" value="GAO43005.1"/>
    <property type="molecule type" value="Genomic_DNA"/>
</dbReference>
<dbReference type="SMART" id="SM00089">
    <property type="entry name" value="PKD"/>
    <property type="match status" value="1"/>
</dbReference>
<evidence type="ECO:0000313" key="2">
    <source>
        <dbReference type="EMBL" id="GAO43005.1"/>
    </source>
</evidence>
<dbReference type="InterPro" id="IPR022409">
    <property type="entry name" value="PKD/Chitinase_dom"/>
</dbReference>
<dbReference type="OrthoDB" id="7443339at2"/>
<evidence type="ECO:0000313" key="3">
    <source>
        <dbReference type="Proteomes" id="UP000033121"/>
    </source>
</evidence>
<dbReference type="InterPro" id="IPR013783">
    <property type="entry name" value="Ig-like_fold"/>
</dbReference>
<feature type="domain" description="PKD" evidence="1">
    <location>
        <begin position="62"/>
        <end position="99"/>
    </location>
</feature>
<protein>
    <recommendedName>
        <fullName evidence="1">PKD domain-containing protein</fullName>
    </recommendedName>
</protein>
<accession>A0A0E9N0W4</accession>
<dbReference type="Gene3D" id="2.60.40.10">
    <property type="entry name" value="Immunoglobulins"/>
    <property type="match status" value="1"/>
</dbReference>
<organism evidence="2 3">
    <name type="scientific">Flavihumibacter petaseus NBRC 106054</name>
    <dbReference type="NCBI Taxonomy" id="1220578"/>
    <lineage>
        <taxon>Bacteria</taxon>
        <taxon>Pseudomonadati</taxon>
        <taxon>Bacteroidota</taxon>
        <taxon>Chitinophagia</taxon>
        <taxon>Chitinophagales</taxon>
        <taxon>Chitinophagaceae</taxon>
        <taxon>Flavihumibacter</taxon>
    </lineage>
</organism>
<dbReference type="RefSeq" id="WP_046368957.1">
    <property type="nucleotide sequence ID" value="NZ_BBWV01000002.1"/>
</dbReference>
<sequence>MERISFAFLLLLTCFACGKTNCIDHREEASKVAFDYKVDPGDEAPYTVHFTNLSTRISGSLWDFGDGSVSEEASPVYVYGSAGQYDVRLTVKTTEGRKAVKILIKLPEEAGVKHSEGSPCEANHQ</sequence>
<proteinExistence type="predicted"/>
<dbReference type="InterPro" id="IPR000601">
    <property type="entry name" value="PKD_dom"/>
</dbReference>
<dbReference type="AlphaFoldDB" id="A0A0E9N0W4"/>
<comment type="caution">
    <text evidence="2">The sequence shown here is derived from an EMBL/GenBank/DDBJ whole genome shotgun (WGS) entry which is preliminary data.</text>
</comment>